<sequence length="422" mass="46902">QIETEAHSLLKDHSFKLRHAIGGTNVQTERNSFRGGCDILVATPGRLLDHLSNGGLDLSRLHIVSYDEADRLLDQGFKPALDQIATFFPDRTIVSRQTLLFSATMEGDIKKIVKEVLLPNHKFITTLTKDELNAHRIVKQTHVTVPFEKLLPAALELIREDAKEHPNASKVMLFLPTVRHTQLASHVFRNIRGITPIYKMHSCLSQGARTRASDQFRDASEGICVSSDVSRDCTWHVRSFQECSPMLIASYIHHLGRTAYAGSSVSGSGVLVLDPHENFFLQQLKRTEQLELEPHSAIPEATLASAVEDVKAALFGVGEETKASGYHAWLGFYKGFISKMRLRPDELVRIANDFVVVGIGWQDQLPPPILSRPVGQMGLKGIPGLNVINKFTKLSQKDYLSAQASRAVIQSRMSMAKRKVAA</sequence>
<dbReference type="Pfam" id="PF00270">
    <property type="entry name" value="DEAD"/>
    <property type="match status" value="1"/>
</dbReference>
<dbReference type="SUPFAM" id="SSF52540">
    <property type="entry name" value="P-loop containing nucleoside triphosphate hydrolases"/>
    <property type="match status" value="1"/>
</dbReference>
<dbReference type="Gene3D" id="3.40.50.300">
    <property type="entry name" value="P-loop containing nucleotide triphosphate hydrolases"/>
    <property type="match status" value="2"/>
</dbReference>
<dbReference type="InterPro" id="IPR014001">
    <property type="entry name" value="Helicase_ATP-bd"/>
</dbReference>
<feature type="domain" description="Helicase ATP-binding" evidence="5">
    <location>
        <begin position="1"/>
        <end position="123"/>
    </location>
</feature>
<evidence type="ECO:0000313" key="7">
    <source>
        <dbReference type="Proteomes" id="UP000054144"/>
    </source>
</evidence>
<comment type="function">
    <text evidence="4">RNA helicase.</text>
</comment>
<evidence type="ECO:0000256" key="1">
    <source>
        <dbReference type="ARBA" id="ARBA00022741"/>
    </source>
</evidence>
<proteinExistence type="inferred from homology"/>
<dbReference type="OrthoDB" id="193716at2759"/>
<gene>
    <name evidence="6" type="ORF">FISHEDRAFT_33694</name>
</gene>
<keyword evidence="4" id="KW-0347">Helicase</keyword>
<name>A0A0D7AP03_9AGAR</name>
<dbReference type="GO" id="GO:0016787">
    <property type="term" value="F:hydrolase activity"/>
    <property type="evidence" value="ECO:0007669"/>
    <property type="project" value="UniProtKB-KW"/>
</dbReference>
<evidence type="ECO:0000256" key="4">
    <source>
        <dbReference type="RuleBase" id="RU365068"/>
    </source>
</evidence>
<dbReference type="EC" id="3.6.4.13" evidence="4"/>
<comment type="similarity">
    <text evidence="4">Belongs to the DEAD box helicase family.</text>
</comment>
<keyword evidence="2 4" id="KW-0378">Hydrolase</keyword>
<dbReference type="Proteomes" id="UP000054144">
    <property type="component" value="Unassembled WGS sequence"/>
</dbReference>
<organism evidence="6 7">
    <name type="scientific">Fistulina hepatica ATCC 64428</name>
    <dbReference type="NCBI Taxonomy" id="1128425"/>
    <lineage>
        <taxon>Eukaryota</taxon>
        <taxon>Fungi</taxon>
        <taxon>Dikarya</taxon>
        <taxon>Basidiomycota</taxon>
        <taxon>Agaricomycotina</taxon>
        <taxon>Agaricomycetes</taxon>
        <taxon>Agaricomycetidae</taxon>
        <taxon>Agaricales</taxon>
        <taxon>Fistulinaceae</taxon>
        <taxon>Fistulina</taxon>
    </lineage>
</organism>
<dbReference type="InterPro" id="IPR011545">
    <property type="entry name" value="DEAD/DEAH_box_helicase_dom"/>
</dbReference>
<feature type="non-terminal residue" evidence="6">
    <location>
        <position position="1"/>
    </location>
</feature>
<dbReference type="PROSITE" id="PS51192">
    <property type="entry name" value="HELICASE_ATP_BIND_1"/>
    <property type="match status" value="1"/>
</dbReference>
<evidence type="ECO:0000256" key="3">
    <source>
        <dbReference type="ARBA" id="ARBA00022840"/>
    </source>
</evidence>
<dbReference type="GO" id="GO:0003723">
    <property type="term" value="F:RNA binding"/>
    <property type="evidence" value="ECO:0007669"/>
    <property type="project" value="UniProtKB-UniRule"/>
</dbReference>
<dbReference type="InterPro" id="IPR027417">
    <property type="entry name" value="P-loop_NTPase"/>
</dbReference>
<dbReference type="PANTHER" id="PTHR24031">
    <property type="entry name" value="RNA HELICASE"/>
    <property type="match status" value="1"/>
</dbReference>
<accession>A0A0D7AP03</accession>
<evidence type="ECO:0000313" key="6">
    <source>
        <dbReference type="EMBL" id="KIY53292.1"/>
    </source>
</evidence>
<evidence type="ECO:0000256" key="2">
    <source>
        <dbReference type="ARBA" id="ARBA00022801"/>
    </source>
</evidence>
<keyword evidence="1 4" id="KW-0547">Nucleotide-binding</keyword>
<evidence type="ECO:0000259" key="5">
    <source>
        <dbReference type="PROSITE" id="PS51192"/>
    </source>
</evidence>
<dbReference type="EMBL" id="KN881627">
    <property type="protein sequence ID" value="KIY53292.1"/>
    <property type="molecule type" value="Genomic_DNA"/>
</dbReference>
<dbReference type="GO" id="GO:0005524">
    <property type="term" value="F:ATP binding"/>
    <property type="evidence" value="ECO:0007669"/>
    <property type="project" value="UniProtKB-UniRule"/>
</dbReference>
<dbReference type="AlphaFoldDB" id="A0A0D7AP03"/>
<keyword evidence="7" id="KW-1185">Reference proteome</keyword>
<comment type="domain">
    <text evidence="4">The Q motif is unique to and characteristic of the DEAD box family of RNA helicases and controls ATP binding and hydrolysis.</text>
</comment>
<keyword evidence="3 4" id="KW-0067">ATP-binding</keyword>
<reference evidence="6 7" key="1">
    <citation type="journal article" date="2015" name="Fungal Genet. Biol.">
        <title>Evolution of novel wood decay mechanisms in Agaricales revealed by the genome sequences of Fistulina hepatica and Cylindrobasidium torrendii.</title>
        <authorList>
            <person name="Floudas D."/>
            <person name="Held B.W."/>
            <person name="Riley R."/>
            <person name="Nagy L.G."/>
            <person name="Koehler G."/>
            <person name="Ransdell A.S."/>
            <person name="Younus H."/>
            <person name="Chow J."/>
            <person name="Chiniquy J."/>
            <person name="Lipzen A."/>
            <person name="Tritt A."/>
            <person name="Sun H."/>
            <person name="Haridas S."/>
            <person name="LaButti K."/>
            <person name="Ohm R.A."/>
            <person name="Kues U."/>
            <person name="Blanchette R.A."/>
            <person name="Grigoriev I.V."/>
            <person name="Minto R.E."/>
            <person name="Hibbett D.S."/>
        </authorList>
    </citation>
    <scope>NUCLEOTIDE SEQUENCE [LARGE SCALE GENOMIC DNA]</scope>
    <source>
        <strain evidence="6 7">ATCC 64428</strain>
    </source>
</reference>
<comment type="catalytic activity">
    <reaction evidence="4">
        <text>ATP + H2O = ADP + phosphate + H(+)</text>
        <dbReference type="Rhea" id="RHEA:13065"/>
        <dbReference type="ChEBI" id="CHEBI:15377"/>
        <dbReference type="ChEBI" id="CHEBI:15378"/>
        <dbReference type="ChEBI" id="CHEBI:30616"/>
        <dbReference type="ChEBI" id="CHEBI:43474"/>
        <dbReference type="ChEBI" id="CHEBI:456216"/>
        <dbReference type="EC" id="3.6.4.13"/>
    </reaction>
</comment>
<dbReference type="GO" id="GO:0003724">
    <property type="term" value="F:RNA helicase activity"/>
    <property type="evidence" value="ECO:0007669"/>
    <property type="project" value="UniProtKB-EC"/>
</dbReference>
<protein>
    <recommendedName>
        <fullName evidence="4">ATP-dependent RNA helicase</fullName>
        <ecNumber evidence="4">3.6.4.13</ecNumber>
    </recommendedName>
</protein>
<keyword evidence="4" id="KW-0694">RNA-binding</keyword>